<organism evidence="5">
    <name type="scientific">Aureimonas altamirensis</name>
    <dbReference type="NCBI Taxonomy" id="370622"/>
    <lineage>
        <taxon>Bacteria</taxon>
        <taxon>Pseudomonadati</taxon>
        <taxon>Pseudomonadota</taxon>
        <taxon>Alphaproteobacteria</taxon>
        <taxon>Hyphomicrobiales</taxon>
        <taxon>Aurantimonadaceae</taxon>
        <taxon>Aureimonas</taxon>
    </lineage>
</organism>
<dbReference type="GO" id="GO:0030497">
    <property type="term" value="P:fatty acid elongation"/>
    <property type="evidence" value="ECO:0007669"/>
    <property type="project" value="TreeGrafter"/>
</dbReference>
<dbReference type="PRINTS" id="PR00080">
    <property type="entry name" value="SDRFAMILY"/>
</dbReference>
<protein>
    <submittedName>
        <fullName evidence="5">Short-chain dehydrogenase/reductase SDR</fullName>
    </submittedName>
</protein>
<evidence type="ECO:0000256" key="2">
    <source>
        <dbReference type="ARBA" id="ARBA00023002"/>
    </source>
</evidence>
<dbReference type="Pfam" id="PF00106">
    <property type="entry name" value="adh_short"/>
    <property type="match status" value="1"/>
</dbReference>
<dbReference type="CDD" id="cd05233">
    <property type="entry name" value="SDR_c"/>
    <property type="match status" value="1"/>
</dbReference>
<dbReference type="GO" id="GO:0016616">
    <property type="term" value="F:oxidoreductase activity, acting on the CH-OH group of donors, NAD or NADP as acceptor"/>
    <property type="evidence" value="ECO:0007669"/>
    <property type="project" value="TreeGrafter"/>
</dbReference>
<dbReference type="SUPFAM" id="SSF51735">
    <property type="entry name" value="NAD(P)-binding Rossmann-fold domains"/>
    <property type="match status" value="1"/>
</dbReference>
<comment type="similarity">
    <text evidence="1 3">Belongs to the short-chain dehydrogenases/reductases (SDR) family.</text>
</comment>
<dbReference type="PRINTS" id="PR00081">
    <property type="entry name" value="GDHRDH"/>
</dbReference>
<dbReference type="SMART" id="SM00822">
    <property type="entry name" value="PKS_KR"/>
    <property type="match status" value="1"/>
</dbReference>
<sequence length="250" mass="25696">MGLLSDKTALITGGGGGIGGAIAQLFVREGARVCLVDRRVDALDEQMAACDAISAGAACACLHDVTSETGVEAIFAEYLSRFDRLDILVNSSGAISEMALADMSLASWNAVMNGNLTSVFLASRAALPIMRKERSGRIINIASQIGQRGAARFTHYAAAKAGVIGFTKALAREVAREGILVNAIAPGPVLTTFNANLDPATMAGTQDLLPLGRAAVPDEVAPTALHLAASPSGDVYVGQTLGPNSGDVML</sequence>
<dbReference type="InterPro" id="IPR057326">
    <property type="entry name" value="KR_dom"/>
</dbReference>
<dbReference type="FunFam" id="3.40.50.720:FF:000173">
    <property type="entry name" value="3-oxoacyl-[acyl-carrier protein] reductase"/>
    <property type="match status" value="1"/>
</dbReference>
<dbReference type="InterPro" id="IPR036291">
    <property type="entry name" value="NAD(P)-bd_dom_sf"/>
</dbReference>
<dbReference type="AlphaFoldDB" id="A0A0N7KWZ3"/>
<dbReference type="PROSITE" id="PS00061">
    <property type="entry name" value="ADH_SHORT"/>
    <property type="match status" value="1"/>
</dbReference>
<dbReference type="PANTHER" id="PTHR42760">
    <property type="entry name" value="SHORT-CHAIN DEHYDROGENASES/REDUCTASES FAMILY MEMBER"/>
    <property type="match status" value="1"/>
</dbReference>
<evidence type="ECO:0000256" key="1">
    <source>
        <dbReference type="ARBA" id="ARBA00006484"/>
    </source>
</evidence>
<evidence type="ECO:0000259" key="4">
    <source>
        <dbReference type="SMART" id="SM00822"/>
    </source>
</evidence>
<name>A0A0N7KWZ3_9HYPH</name>
<feature type="domain" description="Ketoreductase" evidence="4">
    <location>
        <begin position="7"/>
        <end position="192"/>
    </location>
</feature>
<keyword evidence="2" id="KW-0560">Oxidoreductase</keyword>
<evidence type="ECO:0000313" key="5">
    <source>
        <dbReference type="EMBL" id="BAT25481.1"/>
    </source>
</evidence>
<dbReference type="PANTHER" id="PTHR42760:SF40">
    <property type="entry name" value="3-OXOACYL-[ACYL-CARRIER-PROTEIN] REDUCTASE, CHLOROPLASTIC"/>
    <property type="match status" value="1"/>
</dbReference>
<accession>A0A0N7KWZ3</accession>
<reference evidence="5" key="1">
    <citation type="journal article" date="2015" name="Proc. Natl. Acad. Sci. U.S.A.">
        <title>Bacterial clade with the ribosomal RNA operon on a small plasmid rather than the chromosome.</title>
        <authorList>
            <person name="Anda M."/>
            <person name="Ohtsubo Y."/>
            <person name="Okubo T."/>
            <person name="Sugawara M."/>
            <person name="Nagata Y."/>
            <person name="Tsuda M."/>
            <person name="Minamisawa K."/>
            <person name="Mitsui H."/>
        </authorList>
    </citation>
    <scope>NUCLEOTIDE SEQUENCE</scope>
    <source>
        <strain evidence="5">DSM 21988</strain>
    </source>
</reference>
<dbReference type="RefSeq" id="WP_060610796.1">
    <property type="nucleotide sequence ID" value="NZ_BBWQ01000026.1"/>
</dbReference>
<evidence type="ECO:0000256" key="3">
    <source>
        <dbReference type="RuleBase" id="RU000363"/>
    </source>
</evidence>
<dbReference type="InterPro" id="IPR020904">
    <property type="entry name" value="Sc_DH/Rdtase_CS"/>
</dbReference>
<dbReference type="EMBL" id="LC066370">
    <property type="protein sequence ID" value="BAT25481.1"/>
    <property type="molecule type" value="Genomic_DNA"/>
</dbReference>
<dbReference type="InterPro" id="IPR002347">
    <property type="entry name" value="SDR_fam"/>
</dbReference>
<dbReference type="Gene3D" id="3.40.50.720">
    <property type="entry name" value="NAD(P)-binding Rossmann-like Domain"/>
    <property type="match status" value="1"/>
</dbReference>
<proteinExistence type="inferred from homology"/>